<dbReference type="InterPro" id="IPR003442">
    <property type="entry name" value="T6A_TsaE"/>
</dbReference>
<dbReference type="PANTHER" id="PTHR33540">
    <property type="entry name" value="TRNA THREONYLCARBAMOYLADENOSINE BIOSYNTHESIS PROTEIN TSAE"/>
    <property type="match status" value="1"/>
</dbReference>
<keyword evidence="8" id="KW-0067">ATP-binding</keyword>
<evidence type="ECO:0000256" key="4">
    <source>
        <dbReference type="ARBA" id="ARBA00022490"/>
    </source>
</evidence>
<dbReference type="PANTHER" id="PTHR33540:SF2">
    <property type="entry name" value="TRNA THREONYLCARBAMOYLADENOSINE BIOSYNTHESIS PROTEIN TSAE"/>
    <property type="match status" value="1"/>
</dbReference>
<evidence type="ECO:0000313" key="11">
    <source>
        <dbReference type="EMBL" id="OGN09506.1"/>
    </source>
</evidence>
<evidence type="ECO:0000256" key="2">
    <source>
        <dbReference type="ARBA" id="ARBA00007599"/>
    </source>
</evidence>
<accession>A0A1F8FB70</accession>
<dbReference type="Gene3D" id="3.40.50.300">
    <property type="entry name" value="P-loop containing nucleotide triphosphate hydrolases"/>
    <property type="match status" value="1"/>
</dbReference>
<dbReference type="SUPFAM" id="SSF52540">
    <property type="entry name" value="P-loop containing nucleoside triphosphate hydrolases"/>
    <property type="match status" value="1"/>
</dbReference>
<evidence type="ECO:0000256" key="9">
    <source>
        <dbReference type="ARBA" id="ARBA00022842"/>
    </source>
</evidence>
<evidence type="ECO:0000256" key="10">
    <source>
        <dbReference type="ARBA" id="ARBA00032441"/>
    </source>
</evidence>
<protein>
    <recommendedName>
        <fullName evidence="3">tRNA threonylcarbamoyladenosine biosynthesis protein TsaE</fullName>
    </recommendedName>
    <alternativeName>
        <fullName evidence="10">t(6)A37 threonylcarbamoyladenosine biosynthesis protein TsaE</fullName>
    </alternativeName>
</protein>
<evidence type="ECO:0000313" key="12">
    <source>
        <dbReference type="Proteomes" id="UP000178908"/>
    </source>
</evidence>
<dbReference type="AlphaFoldDB" id="A0A1F8FB70"/>
<evidence type="ECO:0000256" key="6">
    <source>
        <dbReference type="ARBA" id="ARBA00022723"/>
    </source>
</evidence>
<organism evidence="11 12">
    <name type="scientific">Candidatus Yanofskybacteria bacterium RIFCSPHIGHO2_02_FULL_39_10</name>
    <dbReference type="NCBI Taxonomy" id="1802674"/>
    <lineage>
        <taxon>Bacteria</taxon>
        <taxon>Candidatus Yanofskyibacteriota</taxon>
    </lineage>
</organism>
<keyword evidence="11" id="KW-0808">Transferase</keyword>
<keyword evidence="4" id="KW-0963">Cytoplasm</keyword>
<comment type="caution">
    <text evidence="11">The sequence shown here is derived from an EMBL/GenBank/DDBJ whole genome shotgun (WGS) entry which is preliminary data.</text>
</comment>
<dbReference type="Proteomes" id="UP000178908">
    <property type="component" value="Unassembled WGS sequence"/>
</dbReference>
<dbReference type="GO" id="GO:0005737">
    <property type="term" value="C:cytoplasm"/>
    <property type="evidence" value="ECO:0007669"/>
    <property type="project" value="UniProtKB-SubCell"/>
</dbReference>
<evidence type="ECO:0000256" key="7">
    <source>
        <dbReference type="ARBA" id="ARBA00022741"/>
    </source>
</evidence>
<dbReference type="InterPro" id="IPR027417">
    <property type="entry name" value="P-loop_NTPase"/>
</dbReference>
<keyword evidence="9" id="KW-0460">Magnesium</keyword>
<proteinExistence type="inferred from homology"/>
<name>A0A1F8FB70_9BACT</name>
<comment type="similarity">
    <text evidence="2">Belongs to the TsaE family.</text>
</comment>
<dbReference type="GO" id="GO:0002949">
    <property type="term" value="P:tRNA threonylcarbamoyladenosine modification"/>
    <property type="evidence" value="ECO:0007669"/>
    <property type="project" value="InterPro"/>
</dbReference>
<dbReference type="EMBL" id="MGJO01000020">
    <property type="protein sequence ID" value="OGN09506.1"/>
    <property type="molecule type" value="Genomic_DNA"/>
</dbReference>
<dbReference type="Pfam" id="PF02367">
    <property type="entry name" value="TsaE"/>
    <property type="match status" value="1"/>
</dbReference>
<keyword evidence="7" id="KW-0547">Nucleotide-binding</keyword>
<gene>
    <name evidence="11" type="ORF">A3C61_01335</name>
</gene>
<keyword evidence="6" id="KW-0479">Metal-binding</keyword>
<dbReference type="GO" id="GO:0016740">
    <property type="term" value="F:transferase activity"/>
    <property type="evidence" value="ECO:0007669"/>
    <property type="project" value="UniProtKB-KW"/>
</dbReference>
<dbReference type="GO" id="GO:0005524">
    <property type="term" value="F:ATP binding"/>
    <property type="evidence" value="ECO:0007669"/>
    <property type="project" value="UniProtKB-KW"/>
</dbReference>
<comment type="subcellular location">
    <subcellularLocation>
        <location evidence="1">Cytoplasm</location>
    </subcellularLocation>
</comment>
<evidence type="ECO:0000256" key="1">
    <source>
        <dbReference type="ARBA" id="ARBA00004496"/>
    </source>
</evidence>
<reference evidence="11 12" key="1">
    <citation type="journal article" date="2016" name="Nat. Commun.">
        <title>Thousands of microbial genomes shed light on interconnected biogeochemical processes in an aquifer system.</title>
        <authorList>
            <person name="Anantharaman K."/>
            <person name="Brown C.T."/>
            <person name="Hug L.A."/>
            <person name="Sharon I."/>
            <person name="Castelle C.J."/>
            <person name="Probst A.J."/>
            <person name="Thomas B.C."/>
            <person name="Singh A."/>
            <person name="Wilkins M.J."/>
            <person name="Karaoz U."/>
            <person name="Brodie E.L."/>
            <person name="Williams K.H."/>
            <person name="Hubbard S.S."/>
            <person name="Banfield J.F."/>
        </authorList>
    </citation>
    <scope>NUCLEOTIDE SEQUENCE [LARGE SCALE GENOMIC DNA]</scope>
</reference>
<dbReference type="NCBIfam" id="TIGR00150">
    <property type="entry name" value="T6A_YjeE"/>
    <property type="match status" value="1"/>
</dbReference>
<evidence type="ECO:0000256" key="5">
    <source>
        <dbReference type="ARBA" id="ARBA00022694"/>
    </source>
</evidence>
<sequence>MIYRTKSPKETEKLAGFLLGKIANTNLPAGGKKAIVIALEGELGAGKTVFAQGFAKALKMKAKIKSPTFTLMKRYLIPNKLKTKSYLYHLDCYRLRDHKDLAMLGIEEILNNSGNMVLIEWSDRVKKILPKNHIEIHIDHIDENVRKITVR</sequence>
<dbReference type="GO" id="GO:0046872">
    <property type="term" value="F:metal ion binding"/>
    <property type="evidence" value="ECO:0007669"/>
    <property type="project" value="UniProtKB-KW"/>
</dbReference>
<keyword evidence="5" id="KW-0819">tRNA processing</keyword>
<evidence type="ECO:0000256" key="8">
    <source>
        <dbReference type="ARBA" id="ARBA00022840"/>
    </source>
</evidence>
<evidence type="ECO:0000256" key="3">
    <source>
        <dbReference type="ARBA" id="ARBA00019010"/>
    </source>
</evidence>